<evidence type="ECO:0000313" key="2">
    <source>
        <dbReference type="EMBL" id="EKE26048.1"/>
    </source>
</evidence>
<keyword evidence="1" id="KW-0812">Transmembrane</keyword>
<dbReference type="PROSITE" id="PS00409">
    <property type="entry name" value="PROKAR_NTER_METHYL"/>
    <property type="match status" value="1"/>
</dbReference>
<gene>
    <name evidence="2" type="ORF">ACD_4C00459G0012</name>
</gene>
<organism evidence="2">
    <name type="scientific">uncultured bacterium</name>
    <name type="common">gcode 4</name>
    <dbReference type="NCBI Taxonomy" id="1234023"/>
    <lineage>
        <taxon>Bacteria</taxon>
        <taxon>environmental samples</taxon>
    </lineage>
</organism>
<keyword evidence="1" id="KW-1133">Transmembrane helix</keyword>
<accession>K2FT45</accession>
<keyword evidence="1" id="KW-0472">Membrane</keyword>
<reference evidence="2" key="1">
    <citation type="journal article" date="2012" name="Science">
        <title>Fermentation, hydrogen, and sulfur metabolism in multiple uncultivated bacterial phyla.</title>
        <authorList>
            <person name="Wrighton K.C."/>
            <person name="Thomas B.C."/>
            <person name="Sharon I."/>
            <person name="Miller C.S."/>
            <person name="Castelle C.J."/>
            <person name="VerBerkmoes N.C."/>
            <person name="Wilkins M.J."/>
            <person name="Hettich R.L."/>
            <person name="Lipton M.S."/>
            <person name="Williams K.H."/>
            <person name="Long P.E."/>
            <person name="Banfield J.F."/>
        </authorList>
    </citation>
    <scope>NUCLEOTIDE SEQUENCE [LARGE SCALE GENOMIC DNA]</scope>
</reference>
<dbReference type="EMBL" id="AMFJ01000975">
    <property type="protein sequence ID" value="EKE26048.1"/>
    <property type="molecule type" value="Genomic_DNA"/>
</dbReference>
<protein>
    <submittedName>
        <fullName evidence="2">Uncharacterized protein</fullName>
    </submittedName>
</protein>
<dbReference type="Pfam" id="PF07963">
    <property type="entry name" value="N_methyl"/>
    <property type="match status" value="1"/>
</dbReference>
<proteinExistence type="predicted"/>
<dbReference type="SUPFAM" id="SSF54523">
    <property type="entry name" value="Pili subunits"/>
    <property type="match status" value="1"/>
</dbReference>
<dbReference type="InterPro" id="IPR012902">
    <property type="entry name" value="N_methyl_site"/>
</dbReference>
<comment type="caution">
    <text evidence="2">The sequence shown here is derived from an EMBL/GenBank/DDBJ whole genome shotgun (WGS) entry which is preliminary data.</text>
</comment>
<sequence>MYIEKKQVTSSTKGFTLVELIVVITILAILGTIAFLSFNGYSTSARDSKRTSDLNSISTKITVWQANGTNIINYVTPNSGPSNSLSGTTITSASTSWLAGNTWSIYIDSSDYAGWDVNYTALWIKQTDFQDPSSQDSYKLWVTTLVGWAYEVAATMEWDSSPSAKILWTYKPRTSTGTYAATISSTWANLTATIWSSDIGKLRAQDVTNLWTISKISADWLTITFSAAPSSTWALYLKYAELEWLLQWVSEANNNNTTIYTSEAVSDWNTNVFPY</sequence>
<evidence type="ECO:0000256" key="1">
    <source>
        <dbReference type="SAM" id="Phobius"/>
    </source>
</evidence>
<dbReference type="Gene3D" id="3.30.700.10">
    <property type="entry name" value="Glycoprotein, Type 4 Pilin"/>
    <property type="match status" value="1"/>
</dbReference>
<name>K2FT45_9BACT</name>
<dbReference type="AlphaFoldDB" id="K2FT45"/>
<dbReference type="InterPro" id="IPR045584">
    <property type="entry name" value="Pilin-like"/>
</dbReference>
<feature type="transmembrane region" description="Helical" evidence="1">
    <location>
        <begin position="20"/>
        <end position="41"/>
    </location>
</feature>
<dbReference type="NCBIfam" id="TIGR02532">
    <property type="entry name" value="IV_pilin_GFxxxE"/>
    <property type="match status" value="1"/>
</dbReference>